<protein>
    <submittedName>
        <fullName evidence="2">Uncharacterized protein</fullName>
    </submittedName>
</protein>
<reference evidence="3" key="1">
    <citation type="submission" date="2011-02" db="EMBL/GenBank/DDBJ databases">
        <title>The Genome Sequence of Capsaspora owczarzaki ATCC 30864.</title>
        <authorList>
            <person name="Russ C."/>
            <person name="Cuomo C."/>
            <person name="Burger G."/>
            <person name="Gray M.W."/>
            <person name="Holland P.W.H."/>
            <person name="King N."/>
            <person name="Lang F.B.F."/>
            <person name="Roger A.J."/>
            <person name="Ruiz-Trillo I."/>
            <person name="Young S.K."/>
            <person name="Zeng Q."/>
            <person name="Gargeya S."/>
            <person name="Alvarado L."/>
            <person name="Berlin A."/>
            <person name="Chapman S.B."/>
            <person name="Chen Z."/>
            <person name="Freedman E."/>
            <person name="Gellesch M."/>
            <person name="Goldberg J."/>
            <person name="Griggs A."/>
            <person name="Gujja S."/>
            <person name="Heilman E."/>
            <person name="Heiman D."/>
            <person name="Howarth C."/>
            <person name="Mehta T."/>
            <person name="Neiman D."/>
            <person name="Pearson M."/>
            <person name="Roberts A."/>
            <person name="Saif S."/>
            <person name="Shea T."/>
            <person name="Shenoy N."/>
            <person name="Sisk P."/>
            <person name="Stolte C."/>
            <person name="Sykes S."/>
            <person name="White J."/>
            <person name="Yandava C."/>
            <person name="Haas B."/>
            <person name="Nusbaum C."/>
            <person name="Birren B."/>
        </authorList>
    </citation>
    <scope>NUCLEOTIDE SEQUENCE</scope>
    <source>
        <strain evidence="3">ATCC 30864</strain>
    </source>
</reference>
<feature type="compositionally biased region" description="Basic and acidic residues" evidence="1">
    <location>
        <begin position="328"/>
        <end position="338"/>
    </location>
</feature>
<dbReference type="RefSeq" id="XP_004346212.1">
    <property type="nucleotide sequence ID" value="XM_004346162.2"/>
</dbReference>
<evidence type="ECO:0000313" key="3">
    <source>
        <dbReference type="Proteomes" id="UP000008743"/>
    </source>
</evidence>
<feature type="compositionally biased region" description="Low complexity" evidence="1">
    <location>
        <begin position="150"/>
        <end position="169"/>
    </location>
</feature>
<organism evidence="2 3">
    <name type="scientific">Capsaspora owczarzaki (strain ATCC 30864)</name>
    <dbReference type="NCBI Taxonomy" id="595528"/>
    <lineage>
        <taxon>Eukaryota</taxon>
        <taxon>Filasterea</taxon>
        <taxon>Capsaspora</taxon>
    </lineage>
</organism>
<dbReference type="EMBL" id="KE346368">
    <property type="protein sequence ID" value="KJE95009.1"/>
    <property type="molecule type" value="Genomic_DNA"/>
</dbReference>
<sequence length="338" mass="35269">MLRLKALLQRILPSAVPSSSASALRSSPTLPAPPTYVRTAPASSYPAAAAAQPHKHPRVHFPSLLAAALEPIPHRVRPVVVMTSRTASWPLHQRFLHSLPASALAAEPATTSSSSSLPKDAILPQAISQTSDKGASGTCAAAALDHAQASSSSTSNAAARSSSSSSASSDNATLPVDMHVTAAPTSSEEVDERTVVATVAMRLEEGIDGEASFTRDSHGHLTMRPSDPLAPWEREKLVGKSTTTSPDEAIAIHEAHEHETFLSESEPEPATASSGSSVQHGLHPLEGFQANRAPSVEETESQTLANEGNRAMSAEEVLEQDGAPTGVRSDHKVPTLGL</sequence>
<dbReference type="InParanoid" id="A0A0D2X3W3"/>
<feature type="region of interest" description="Disordered" evidence="1">
    <location>
        <begin position="258"/>
        <end position="338"/>
    </location>
</feature>
<evidence type="ECO:0000256" key="1">
    <source>
        <dbReference type="SAM" id="MobiDB-lite"/>
    </source>
</evidence>
<proteinExistence type="predicted"/>
<accession>A0A0D2X3W3</accession>
<feature type="region of interest" description="Disordered" evidence="1">
    <location>
        <begin position="150"/>
        <end position="174"/>
    </location>
</feature>
<keyword evidence="3" id="KW-1185">Reference proteome</keyword>
<dbReference type="AlphaFoldDB" id="A0A0D2X3W3"/>
<dbReference type="Proteomes" id="UP000008743">
    <property type="component" value="Unassembled WGS sequence"/>
</dbReference>
<gene>
    <name evidence="2" type="ORF">CAOG_005539</name>
</gene>
<evidence type="ECO:0000313" key="2">
    <source>
        <dbReference type="EMBL" id="KJE95009.1"/>
    </source>
</evidence>
<feature type="compositionally biased region" description="Low complexity" evidence="1">
    <location>
        <begin position="268"/>
        <end position="277"/>
    </location>
</feature>
<name>A0A0D2X3W3_CAPO3</name>
<feature type="region of interest" description="Disordered" evidence="1">
    <location>
        <begin position="209"/>
        <end position="230"/>
    </location>
</feature>